<feature type="compositionally biased region" description="Polar residues" evidence="1">
    <location>
        <begin position="127"/>
        <end position="136"/>
    </location>
</feature>
<dbReference type="Proteomes" id="UP000531561">
    <property type="component" value="Unassembled WGS sequence"/>
</dbReference>
<name>A0A8H6ECS5_9HELO</name>
<evidence type="ECO:0000256" key="1">
    <source>
        <dbReference type="SAM" id="MobiDB-lite"/>
    </source>
</evidence>
<sequence length="287" mass="32727">MHLLDRIQHSFKDRVKQRRQSLNESKIFGDGAPSTGGVQERTPSFFGTVRLFEAHASENLRPYPYETLDDVNDDVDDDGDSVESGFTNFLSENSEVRFVSDSISPGFSTALSPRLRSLSHRIQQETTFGDQCVSDSQRNDDHIRLDSDSRTSAEDLEIFGSPLERIKAGSSYPSSGWGIQDQIDLQMREDVEQSTPSSRPRNLHSKDKFVAVNSTRTDNLHLLFKLQEVQMPHRHRKSKRMMIPKSWCLPSENPHRQVGFYNGIFFNHASKNLHFKDNVRDSAIKGI</sequence>
<protein>
    <submittedName>
        <fullName evidence="2">Uncharacterized protein</fullName>
    </submittedName>
</protein>
<evidence type="ECO:0000313" key="3">
    <source>
        <dbReference type="Proteomes" id="UP000531561"/>
    </source>
</evidence>
<evidence type="ECO:0000313" key="2">
    <source>
        <dbReference type="EMBL" id="KAF5867659.1"/>
    </source>
</evidence>
<dbReference type="OrthoDB" id="3540603at2759"/>
<organism evidence="2 3">
    <name type="scientific">Botrytis fragariae</name>
    <dbReference type="NCBI Taxonomy" id="1964551"/>
    <lineage>
        <taxon>Eukaryota</taxon>
        <taxon>Fungi</taxon>
        <taxon>Dikarya</taxon>
        <taxon>Ascomycota</taxon>
        <taxon>Pezizomycotina</taxon>
        <taxon>Leotiomycetes</taxon>
        <taxon>Helotiales</taxon>
        <taxon>Sclerotiniaceae</taxon>
        <taxon>Botrytis</taxon>
    </lineage>
</organism>
<dbReference type="RefSeq" id="XP_037186608.1">
    <property type="nucleotide sequence ID" value="XM_037340965.1"/>
</dbReference>
<reference evidence="2 3" key="1">
    <citation type="journal article" date="2020" name="Phytopathology">
        <title>A high-quality genome resource of Botrytis fragariae, a new and rapidly spreading fungal pathogen causing strawberry gray mold in the U.S.A.</title>
        <authorList>
            <person name="Wu Y."/>
            <person name="Saski C.A."/>
            <person name="Schnabel G."/>
            <person name="Xiao S."/>
            <person name="Hu M."/>
        </authorList>
    </citation>
    <scope>NUCLEOTIDE SEQUENCE [LARGE SCALE GENOMIC DNA]</scope>
    <source>
        <strain evidence="2 3">BVB16</strain>
    </source>
</reference>
<accession>A0A8H6ECS5</accession>
<dbReference type="EMBL" id="JABFCT010000028">
    <property type="protein sequence ID" value="KAF5867659.1"/>
    <property type="molecule type" value="Genomic_DNA"/>
</dbReference>
<dbReference type="GeneID" id="59264657"/>
<keyword evidence="3" id="KW-1185">Reference proteome</keyword>
<feature type="region of interest" description="Disordered" evidence="1">
    <location>
        <begin position="127"/>
        <end position="150"/>
    </location>
</feature>
<gene>
    <name evidence="2" type="ORF">Bfra_010634</name>
</gene>
<dbReference type="AlphaFoldDB" id="A0A8H6ECS5"/>
<comment type="caution">
    <text evidence="2">The sequence shown here is derived from an EMBL/GenBank/DDBJ whole genome shotgun (WGS) entry which is preliminary data.</text>
</comment>
<feature type="compositionally biased region" description="Basic and acidic residues" evidence="1">
    <location>
        <begin position="137"/>
        <end position="150"/>
    </location>
</feature>
<proteinExistence type="predicted"/>